<dbReference type="SUPFAM" id="SSF53335">
    <property type="entry name" value="S-adenosyl-L-methionine-dependent methyltransferases"/>
    <property type="match status" value="1"/>
</dbReference>
<reference evidence="1 2" key="1">
    <citation type="submission" date="2016-01" db="EMBL/GenBank/DDBJ databases">
        <title>The new phylogeny of the genus Mycobacterium.</title>
        <authorList>
            <person name="Tarcisio F."/>
            <person name="Conor M."/>
            <person name="Antonella G."/>
            <person name="Elisabetta G."/>
            <person name="Giulia F.S."/>
            <person name="Sara T."/>
            <person name="Anna F."/>
            <person name="Clotilde B."/>
            <person name="Roberto B."/>
            <person name="Veronica D.S."/>
            <person name="Fabio R."/>
            <person name="Monica P."/>
            <person name="Olivier J."/>
            <person name="Enrico T."/>
            <person name="Nicola S."/>
        </authorList>
    </citation>
    <scope>NUCLEOTIDE SEQUENCE [LARGE SCALE GENOMIC DNA]</scope>
    <source>
        <strain evidence="1 2">DSM 44166</strain>
    </source>
</reference>
<evidence type="ECO:0000313" key="1">
    <source>
        <dbReference type="EMBL" id="ORX02768.1"/>
    </source>
</evidence>
<dbReference type="AlphaFoldDB" id="A0A1X2EJI0"/>
<dbReference type="CDD" id="cd02440">
    <property type="entry name" value="AdoMet_MTases"/>
    <property type="match status" value="1"/>
</dbReference>
<sequence length="206" mass="22619">MRSDADRVIDIYERNADAWSRDRGDDVPEKDWLKRFLALLPGRPTVLDVGCGSGAPIARHLAEHGCQLTGVDASSAMITISAKRLPEHQWHVGDMRTLALGQRFDGIIAWDSFFHLPQAGQRAMFPIFSAHAAPGAALMFTSGPSAGEQIGSYRGEPLFHASLDADEYRELLHDNGFGVIAHVAEDASCGYHTIWLAQLKARTDPR</sequence>
<keyword evidence="2" id="KW-1185">Reference proteome</keyword>
<dbReference type="RefSeq" id="WP_245847071.1">
    <property type="nucleotide sequence ID" value="NZ_JACKRU010000473.1"/>
</dbReference>
<dbReference type="EMBL" id="LQPW01000086">
    <property type="protein sequence ID" value="ORX02768.1"/>
    <property type="molecule type" value="Genomic_DNA"/>
</dbReference>
<dbReference type="Gene3D" id="3.40.50.150">
    <property type="entry name" value="Vaccinia Virus protein VP39"/>
    <property type="match status" value="1"/>
</dbReference>
<dbReference type="PANTHER" id="PTHR43861">
    <property type="entry name" value="TRANS-ACONITATE 2-METHYLTRANSFERASE-RELATED"/>
    <property type="match status" value="1"/>
</dbReference>
<evidence type="ECO:0000313" key="2">
    <source>
        <dbReference type="Proteomes" id="UP000193317"/>
    </source>
</evidence>
<organism evidence="1 2">
    <name type="scientific">Mycobacterium szulgai</name>
    <dbReference type="NCBI Taxonomy" id="1787"/>
    <lineage>
        <taxon>Bacteria</taxon>
        <taxon>Bacillati</taxon>
        <taxon>Actinomycetota</taxon>
        <taxon>Actinomycetes</taxon>
        <taxon>Mycobacteriales</taxon>
        <taxon>Mycobacteriaceae</taxon>
        <taxon>Mycobacterium</taxon>
    </lineage>
</organism>
<accession>A0A1X2EJI0</accession>
<dbReference type="Proteomes" id="UP000193317">
    <property type="component" value="Unassembled WGS sequence"/>
</dbReference>
<comment type="caution">
    <text evidence="1">The sequence shown here is derived from an EMBL/GenBank/DDBJ whole genome shotgun (WGS) entry which is preliminary data.</text>
</comment>
<dbReference type="GO" id="GO:0008168">
    <property type="term" value="F:methyltransferase activity"/>
    <property type="evidence" value="ECO:0007669"/>
    <property type="project" value="UniProtKB-KW"/>
</dbReference>
<proteinExistence type="predicted"/>
<gene>
    <name evidence="1" type="ORF">AWC27_28470</name>
</gene>
<keyword evidence="1" id="KW-0489">Methyltransferase</keyword>
<keyword evidence="1" id="KW-0808">Transferase</keyword>
<dbReference type="Pfam" id="PF13489">
    <property type="entry name" value="Methyltransf_23"/>
    <property type="match status" value="1"/>
</dbReference>
<protein>
    <submittedName>
        <fullName evidence="1">Methyltransferase</fullName>
    </submittedName>
</protein>
<dbReference type="GO" id="GO:0032259">
    <property type="term" value="P:methylation"/>
    <property type="evidence" value="ECO:0007669"/>
    <property type="project" value="UniProtKB-KW"/>
</dbReference>
<dbReference type="InterPro" id="IPR029063">
    <property type="entry name" value="SAM-dependent_MTases_sf"/>
</dbReference>
<name>A0A1X2EJI0_MYCSZ</name>